<name>A0A9W8X4P4_9PLEO</name>
<evidence type="ECO:0000256" key="2">
    <source>
        <dbReference type="SAM" id="Phobius"/>
    </source>
</evidence>
<feature type="transmembrane region" description="Helical" evidence="2">
    <location>
        <begin position="82"/>
        <end position="105"/>
    </location>
</feature>
<evidence type="ECO:0000313" key="4">
    <source>
        <dbReference type="Proteomes" id="UP001140562"/>
    </source>
</evidence>
<feature type="region of interest" description="Disordered" evidence="1">
    <location>
        <begin position="160"/>
        <end position="204"/>
    </location>
</feature>
<evidence type="ECO:0000313" key="3">
    <source>
        <dbReference type="EMBL" id="KAJ4340549.1"/>
    </source>
</evidence>
<dbReference type="EMBL" id="JAPEUV010000016">
    <property type="protein sequence ID" value="KAJ4340549.1"/>
    <property type="molecule type" value="Genomic_DNA"/>
</dbReference>
<feature type="transmembrane region" description="Helical" evidence="2">
    <location>
        <begin position="20"/>
        <end position="40"/>
    </location>
</feature>
<sequence length="204" mass="22987">MTILDTLNKPMFASRFKLPLHIITGMLVVIVIGLSVPRLFMKNQPRTRAGTIALGMGAKSLVLLTYMLAAEHVQKFKRWHSYKANVIISCLEIVFWGAVAFLVFQGNLKRCEGVTCYLSWVTVGIAVVINHLEIYASAIAVREFCDYRKTRDGMTLSSVMSRGTDEEEIVQRSPPAPETVYQGRHGNRQTDPSRYHAQVVRSKQ</sequence>
<proteinExistence type="predicted"/>
<dbReference type="AlphaFoldDB" id="A0A9W8X4P4"/>
<keyword evidence="2" id="KW-1133">Transmembrane helix</keyword>
<comment type="caution">
    <text evidence="3">The sequence shown here is derived from an EMBL/GenBank/DDBJ whole genome shotgun (WGS) entry which is preliminary data.</text>
</comment>
<keyword evidence="2" id="KW-0812">Transmembrane</keyword>
<dbReference type="Proteomes" id="UP001140562">
    <property type="component" value="Unassembled WGS sequence"/>
</dbReference>
<keyword evidence="4" id="KW-1185">Reference proteome</keyword>
<keyword evidence="2" id="KW-0472">Membrane</keyword>
<dbReference type="OrthoDB" id="3436860at2759"/>
<feature type="transmembrane region" description="Helical" evidence="2">
    <location>
        <begin position="117"/>
        <end position="141"/>
    </location>
</feature>
<organism evidence="3 4">
    <name type="scientific">Didymella glomerata</name>
    <dbReference type="NCBI Taxonomy" id="749621"/>
    <lineage>
        <taxon>Eukaryota</taxon>
        <taxon>Fungi</taxon>
        <taxon>Dikarya</taxon>
        <taxon>Ascomycota</taxon>
        <taxon>Pezizomycotina</taxon>
        <taxon>Dothideomycetes</taxon>
        <taxon>Pleosporomycetidae</taxon>
        <taxon>Pleosporales</taxon>
        <taxon>Pleosporineae</taxon>
        <taxon>Didymellaceae</taxon>
        <taxon>Didymella</taxon>
    </lineage>
</organism>
<protein>
    <submittedName>
        <fullName evidence="3">Uncharacterized protein</fullName>
    </submittedName>
</protein>
<evidence type="ECO:0000256" key="1">
    <source>
        <dbReference type="SAM" id="MobiDB-lite"/>
    </source>
</evidence>
<accession>A0A9W8X4P4</accession>
<reference evidence="3" key="1">
    <citation type="submission" date="2022-10" db="EMBL/GenBank/DDBJ databases">
        <title>Tapping the CABI collections for fungal endophytes: first genome assemblies for Collariella, Neodidymelliopsis, Ascochyta clinopodiicola, Didymella pomorum, Didymosphaeria variabile, Neocosmospora piperis and Neocucurbitaria cava.</title>
        <authorList>
            <person name="Hill R."/>
        </authorList>
    </citation>
    <scope>NUCLEOTIDE SEQUENCE</scope>
    <source>
        <strain evidence="3">IMI 360193</strain>
    </source>
</reference>
<feature type="transmembrane region" description="Helical" evidence="2">
    <location>
        <begin position="52"/>
        <end position="70"/>
    </location>
</feature>
<gene>
    <name evidence="3" type="ORF">N0V87_002534</name>
</gene>